<dbReference type="PANTHER" id="PTHR33238:SF7">
    <property type="entry name" value="IRON-DEPENDENT TRANSCRIPTIONAL REGULATOR"/>
    <property type="match status" value="1"/>
</dbReference>
<keyword evidence="3" id="KW-0238">DNA-binding</keyword>
<keyword evidence="2" id="KW-0805">Transcription regulation</keyword>
<gene>
    <name evidence="6" type="ORF">H9736_01600</name>
</gene>
<evidence type="ECO:0000256" key="1">
    <source>
        <dbReference type="ARBA" id="ARBA00007871"/>
    </source>
</evidence>
<dbReference type="InterPro" id="IPR001367">
    <property type="entry name" value="Fe_dep_repressor"/>
</dbReference>
<dbReference type="InterPro" id="IPR036390">
    <property type="entry name" value="WH_DNA-bd_sf"/>
</dbReference>
<dbReference type="GO" id="GO:0003677">
    <property type="term" value="F:DNA binding"/>
    <property type="evidence" value="ECO:0007669"/>
    <property type="project" value="UniProtKB-KW"/>
</dbReference>
<feature type="domain" description="HTH dtxR-type" evidence="5">
    <location>
        <begin position="1"/>
        <end position="64"/>
    </location>
</feature>
<dbReference type="Gene3D" id="1.10.60.10">
    <property type="entry name" value="Iron dependent repressor, metal binding and dimerisation domain"/>
    <property type="match status" value="1"/>
</dbReference>
<reference evidence="6" key="2">
    <citation type="submission" date="2021-04" db="EMBL/GenBank/DDBJ databases">
        <authorList>
            <person name="Gilroy R."/>
        </authorList>
    </citation>
    <scope>NUCLEOTIDE SEQUENCE</scope>
    <source>
        <strain evidence="6">CHK188-5543</strain>
    </source>
</reference>
<dbReference type="PROSITE" id="PS50944">
    <property type="entry name" value="HTH_DTXR"/>
    <property type="match status" value="1"/>
</dbReference>
<name>A0A9D1WPU6_9FIRM</name>
<comment type="caution">
    <text evidence="6">The sequence shown here is derived from an EMBL/GenBank/DDBJ whole genome shotgun (WGS) entry which is preliminary data.</text>
</comment>
<comment type="similarity">
    <text evidence="1">Belongs to the DtxR/MntR family.</text>
</comment>
<keyword evidence="4" id="KW-0804">Transcription</keyword>
<evidence type="ECO:0000256" key="4">
    <source>
        <dbReference type="ARBA" id="ARBA00023163"/>
    </source>
</evidence>
<evidence type="ECO:0000313" key="7">
    <source>
        <dbReference type="Proteomes" id="UP000886800"/>
    </source>
</evidence>
<evidence type="ECO:0000313" key="6">
    <source>
        <dbReference type="EMBL" id="HIX64923.1"/>
    </source>
</evidence>
<reference evidence="6" key="1">
    <citation type="journal article" date="2021" name="PeerJ">
        <title>Extensive microbial diversity within the chicken gut microbiome revealed by metagenomics and culture.</title>
        <authorList>
            <person name="Gilroy R."/>
            <person name="Ravi A."/>
            <person name="Getino M."/>
            <person name="Pursley I."/>
            <person name="Horton D.L."/>
            <person name="Alikhan N.F."/>
            <person name="Baker D."/>
            <person name="Gharbi K."/>
            <person name="Hall N."/>
            <person name="Watson M."/>
            <person name="Adriaenssens E.M."/>
            <person name="Foster-Nyarko E."/>
            <person name="Jarju S."/>
            <person name="Secka A."/>
            <person name="Antonio M."/>
            <person name="Oren A."/>
            <person name="Chaudhuri R.R."/>
            <person name="La Ragione R."/>
            <person name="Hildebrand F."/>
            <person name="Pallen M.J."/>
        </authorList>
    </citation>
    <scope>NUCLEOTIDE SEQUENCE</scope>
    <source>
        <strain evidence="6">CHK188-5543</strain>
    </source>
</reference>
<dbReference type="InterPro" id="IPR050536">
    <property type="entry name" value="DtxR_MntR_Metal-Reg"/>
</dbReference>
<dbReference type="EMBL" id="DXES01000033">
    <property type="protein sequence ID" value="HIX64923.1"/>
    <property type="molecule type" value="Genomic_DNA"/>
</dbReference>
<dbReference type="SMART" id="SM00529">
    <property type="entry name" value="HTH_DTXR"/>
    <property type="match status" value="1"/>
</dbReference>
<dbReference type="PANTHER" id="PTHR33238">
    <property type="entry name" value="IRON (METAL) DEPENDENT REPRESSOR, DTXR FAMILY"/>
    <property type="match status" value="1"/>
</dbReference>
<organism evidence="6 7">
    <name type="scientific">Candidatus Anaerotruncus excrementipullorum</name>
    <dbReference type="NCBI Taxonomy" id="2838465"/>
    <lineage>
        <taxon>Bacteria</taxon>
        <taxon>Bacillati</taxon>
        <taxon>Bacillota</taxon>
        <taxon>Clostridia</taxon>
        <taxon>Eubacteriales</taxon>
        <taxon>Oscillospiraceae</taxon>
        <taxon>Anaerotruncus</taxon>
    </lineage>
</organism>
<dbReference type="GO" id="GO:0046914">
    <property type="term" value="F:transition metal ion binding"/>
    <property type="evidence" value="ECO:0007669"/>
    <property type="project" value="InterPro"/>
</dbReference>
<protein>
    <submittedName>
        <fullName evidence="6">Metal-dependent transcriptional regulator</fullName>
    </submittedName>
</protein>
<sequence>MQIHESAEDYLEAILAIKEEKGLVRSVDVAQRLGVSKPSVSRAMGLLRENGYITMGREGWLELTPAGYEIADRIYERHRILSRWLASLGVPEEVAAQDACRMEHDISAITFQRLKEHILANSQG</sequence>
<evidence type="ECO:0000259" key="5">
    <source>
        <dbReference type="PROSITE" id="PS50944"/>
    </source>
</evidence>
<dbReference type="GO" id="GO:0046983">
    <property type="term" value="F:protein dimerization activity"/>
    <property type="evidence" value="ECO:0007669"/>
    <property type="project" value="InterPro"/>
</dbReference>
<dbReference type="AlphaFoldDB" id="A0A9D1WPU6"/>
<proteinExistence type="inferred from homology"/>
<dbReference type="InterPro" id="IPR022687">
    <property type="entry name" value="HTH_DTXR"/>
</dbReference>
<dbReference type="Gene3D" id="1.10.10.10">
    <property type="entry name" value="Winged helix-like DNA-binding domain superfamily/Winged helix DNA-binding domain"/>
    <property type="match status" value="1"/>
</dbReference>
<evidence type="ECO:0000256" key="3">
    <source>
        <dbReference type="ARBA" id="ARBA00023125"/>
    </source>
</evidence>
<dbReference type="InterPro" id="IPR036388">
    <property type="entry name" value="WH-like_DNA-bd_sf"/>
</dbReference>
<dbReference type="GO" id="GO:0003700">
    <property type="term" value="F:DNA-binding transcription factor activity"/>
    <property type="evidence" value="ECO:0007669"/>
    <property type="project" value="InterPro"/>
</dbReference>
<dbReference type="Pfam" id="PF01325">
    <property type="entry name" value="Fe_dep_repress"/>
    <property type="match status" value="1"/>
</dbReference>
<dbReference type="InterPro" id="IPR022689">
    <property type="entry name" value="Iron_dep_repressor"/>
</dbReference>
<dbReference type="InterPro" id="IPR036421">
    <property type="entry name" value="Fe_dep_repressor_sf"/>
</dbReference>
<dbReference type="Pfam" id="PF02742">
    <property type="entry name" value="Fe_dep_repr_C"/>
    <property type="match status" value="1"/>
</dbReference>
<evidence type="ECO:0000256" key="2">
    <source>
        <dbReference type="ARBA" id="ARBA00023015"/>
    </source>
</evidence>
<accession>A0A9D1WPU6</accession>
<dbReference type="SUPFAM" id="SSF47979">
    <property type="entry name" value="Iron-dependent repressor protein, dimerization domain"/>
    <property type="match status" value="1"/>
</dbReference>
<dbReference type="Proteomes" id="UP000886800">
    <property type="component" value="Unassembled WGS sequence"/>
</dbReference>
<dbReference type="SUPFAM" id="SSF46785">
    <property type="entry name" value="Winged helix' DNA-binding domain"/>
    <property type="match status" value="1"/>
</dbReference>